<keyword evidence="3" id="KW-1185">Reference proteome</keyword>
<sequence length="71" mass="7883">MTRTSGRCRRVKSPCSGAHVCDRGDWPREHVAGQMNMSAAPTLPPQDASYARSNQDQQAPVLEATMRISRR</sequence>
<name>A0A6H5IKK8_9HYME</name>
<gene>
    <name evidence="2" type="ORF">TBRA_LOCUS9482</name>
</gene>
<organism evidence="2 3">
    <name type="scientific">Trichogramma brassicae</name>
    <dbReference type="NCBI Taxonomy" id="86971"/>
    <lineage>
        <taxon>Eukaryota</taxon>
        <taxon>Metazoa</taxon>
        <taxon>Ecdysozoa</taxon>
        <taxon>Arthropoda</taxon>
        <taxon>Hexapoda</taxon>
        <taxon>Insecta</taxon>
        <taxon>Pterygota</taxon>
        <taxon>Neoptera</taxon>
        <taxon>Endopterygota</taxon>
        <taxon>Hymenoptera</taxon>
        <taxon>Apocrita</taxon>
        <taxon>Proctotrupomorpha</taxon>
        <taxon>Chalcidoidea</taxon>
        <taxon>Trichogrammatidae</taxon>
        <taxon>Trichogramma</taxon>
    </lineage>
</organism>
<evidence type="ECO:0000313" key="3">
    <source>
        <dbReference type="Proteomes" id="UP000479190"/>
    </source>
</evidence>
<dbReference type="Proteomes" id="UP000479190">
    <property type="component" value="Unassembled WGS sequence"/>
</dbReference>
<feature type="region of interest" description="Disordered" evidence="1">
    <location>
        <begin position="32"/>
        <end position="71"/>
    </location>
</feature>
<evidence type="ECO:0000256" key="1">
    <source>
        <dbReference type="SAM" id="MobiDB-lite"/>
    </source>
</evidence>
<dbReference type="AlphaFoldDB" id="A0A6H5IKK8"/>
<protein>
    <submittedName>
        <fullName evidence="2">Uncharacterized protein</fullName>
    </submittedName>
</protein>
<accession>A0A6H5IKK8</accession>
<proteinExistence type="predicted"/>
<evidence type="ECO:0000313" key="2">
    <source>
        <dbReference type="EMBL" id="CAB0037665.1"/>
    </source>
</evidence>
<dbReference type="EMBL" id="CADCXV010000863">
    <property type="protein sequence ID" value="CAB0037665.1"/>
    <property type="molecule type" value="Genomic_DNA"/>
</dbReference>
<reference evidence="2 3" key="1">
    <citation type="submission" date="2020-02" db="EMBL/GenBank/DDBJ databases">
        <authorList>
            <person name="Ferguson B K."/>
        </authorList>
    </citation>
    <scope>NUCLEOTIDE SEQUENCE [LARGE SCALE GENOMIC DNA]</scope>
</reference>